<accession>A0A142BVG9</accession>
<keyword evidence="1" id="KW-1133">Transmembrane helix</keyword>
<protein>
    <recommendedName>
        <fullName evidence="3">DUF4282 domain-containing protein</fullName>
    </recommendedName>
</protein>
<keyword evidence="1" id="KW-0472">Membrane</keyword>
<dbReference type="AlphaFoldDB" id="A0A142BVG9"/>
<evidence type="ECO:0000313" key="2">
    <source>
        <dbReference type="EMBL" id="AMP42107.1"/>
    </source>
</evidence>
<evidence type="ECO:0008006" key="3">
    <source>
        <dbReference type="Google" id="ProtNLM"/>
    </source>
</evidence>
<evidence type="ECO:0000256" key="1">
    <source>
        <dbReference type="SAM" id="Phobius"/>
    </source>
</evidence>
<dbReference type="Pfam" id="PF14110">
    <property type="entry name" value="DUF4282"/>
    <property type="match status" value="1"/>
</dbReference>
<organism evidence="2">
    <name type="scientific">uncultured bacterium IN-01</name>
    <dbReference type="NCBI Taxonomy" id="1805579"/>
    <lineage>
        <taxon>Bacteria</taxon>
        <taxon>environmental samples</taxon>
    </lineage>
</organism>
<name>A0A142BVG9_9BACT</name>
<keyword evidence="1" id="KW-0812">Transmembrane</keyword>
<reference evidence="2" key="2">
    <citation type="submission" date="2016-02" db="EMBL/GenBank/DDBJ databases">
        <authorList>
            <person name="Wen L."/>
            <person name="He K."/>
            <person name="Yang H."/>
        </authorList>
    </citation>
    <scope>NUCLEOTIDE SEQUENCE</scope>
</reference>
<dbReference type="EMBL" id="KU736866">
    <property type="protein sequence ID" value="AMP42107.1"/>
    <property type="molecule type" value="Genomic_DNA"/>
</dbReference>
<reference evidence="2" key="1">
    <citation type="journal article" date="2016" name="Appl. Environ. Microbiol.">
        <title>Diversity of the Tetracycline Mobilome within a Chinese Pig Manure Sample.</title>
        <authorList>
            <person name="Leclercq S.O."/>
            <person name="Wang C."/>
            <person name="Zhu Y."/>
            <person name="Wu H."/>
            <person name="Du X."/>
            <person name="Liu Z."/>
            <person name="Feng J."/>
        </authorList>
    </citation>
    <scope>NUCLEOTIDE SEQUENCE</scope>
</reference>
<dbReference type="InterPro" id="IPR025557">
    <property type="entry name" value="DUF4282"/>
</dbReference>
<sequence>MKFRDIFFFDTFLVPKVISVLYWLSLALAILAGIGVMANQSFLAGLFTILAGIVGARITCELWIIFFKINENLTAIRQQGEANNHATTQQTPPTSPF</sequence>
<feature type="transmembrane region" description="Helical" evidence="1">
    <location>
        <begin position="44"/>
        <end position="67"/>
    </location>
</feature>
<proteinExistence type="predicted"/>
<feature type="transmembrane region" description="Helical" evidence="1">
    <location>
        <begin position="20"/>
        <end position="38"/>
    </location>
</feature>